<protein>
    <submittedName>
        <fullName evidence="1">Uncharacterized protein</fullName>
    </submittedName>
</protein>
<dbReference type="AlphaFoldDB" id="A0A9W9KK86"/>
<dbReference type="EMBL" id="JAPQKH010000003">
    <property type="protein sequence ID" value="KAJ5108422.1"/>
    <property type="molecule type" value="Genomic_DNA"/>
</dbReference>
<evidence type="ECO:0000313" key="2">
    <source>
        <dbReference type="Proteomes" id="UP001149165"/>
    </source>
</evidence>
<accession>A0A9W9KK86</accession>
<dbReference type="Proteomes" id="UP001149165">
    <property type="component" value="Unassembled WGS sequence"/>
</dbReference>
<reference evidence="1" key="2">
    <citation type="journal article" date="2023" name="IMA Fungus">
        <title>Comparative genomic study of the Penicillium genus elucidates a diverse pangenome and 15 lateral gene transfer events.</title>
        <authorList>
            <person name="Petersen C."/>
            <person name="Sorensen T."/>
            <person name="Nielsen M.R."/>
            <person name="Sondergaard T.E."/>
            <person name="Sorensen J.L."/>
            <person name="Fitzpatrick D.A."/>
            <person name="Frisvad J.C."/>
            <person name="Nielsen K.L."/>
        </authorList>
    </citation>
    <scope>NUCLEOTIDE SEQUENCE</scope>
    <source>
        <strain evidence="1">IBT 30069</strain>
    </source>
</reference>
<keyword evidence="2" id="KW-1185">Reference proteome</keyword>
<sequence length="261" mass="30199">MEAHLTSDRRSVCDCSRCLITLEVLRFPGIIQSLGNLTTRQRQEILGDFRHQQERRVYEELRGSAFIPGFSNTWDQYHFVESRDVLLGIIHRFEAKIRSFSLEEALIVYRGWQLWGNTRIPPLSLSRFLFGVLAPYVSNSYFDGLEKFERTLDLAGYDIATRTQRVVRRVLQFDGFASWMHRASAYPHVMVHFGLDDIATLEYSEDGVNVLYDHPWGTQSTPQDEDLPISRIRIDQEPWEETVAQQEGGNIIQAKADTTLI</sequence>
<organism evidence="1 2">
    <name type="scientific">Penicillium angulare</name>
    <dbReference type="NCBI Taxonomy" id="116970"/>
    <lineage>
        <taxon>Eukaryota</taxon>
        <taxon>Fungi</taxon>
        <taxon>Dikarya</taxon>
        <taxon>Ascomycota</taxon>
        <taxon>Pezizomycotina</taxon>
        <taxon>Eurotiomycetes</taxon>
        <taxon>Eurotiomycetidae</taxon>
        <taxon>Eurotiales</taxon>
        <taxon>Aspergillaceae</taxon>
        <taxon>Penicillium</taxon>
    </lineage>
</organism>
<name>A0A9W9KK86_9EURO</name>
<evidence type="ECO:0000313" key="1">
    <source>
        <dbReference type="EMBL" id="KAJ5108422.1"/>
    </source>
</evidence>
<comment type="caution">
    <text evidence="1">The sequence shown here is derived from an EMBL/GenBank/DDBJ whole genome shotgun (WGS) entry which is preliminary data.</text>
</comment>
<gene>
    <name evidence="1" type="ORF">N7456_005097</name>
</gene>
<proteinExistence type="predicted"/>
<reference evidence="1" key="1">
    <citation type="submission" date="2022-11" db="EMBL/GenBank/DDBJ databases">
        <authorList>
            <person name="Petersen C."/>
        </authorList>
    </citation>
    <scope>NUCLEOTIDE SEQUENCE</scope>
    <source>
        <strain evidence="1">IBT 30069</strain>
    </source>
</reference>